<feature type="transmembrane region" description="Helical" evidence="8">
    <location>
        <begin position="76"/>
        <end position="94"/>
    </location>
</feature>
<evidence type="ECO:0000256" key="4">
    <source>
        <dbReference type="ARBA" id="ARBA00022692"/>
    </source>
</evidence>
<evidence type="ECO:0000256" key="6">
    <source>
        <dbReference type="ARBA" id="ARBA00023136"/>
    </source>
</evidence>
<feature type="transmembrane region" description="Helical" evidence="8">
    <location>
        <begin position="160"/>
        <end position="178"/>
    </location>
</feature>
<comment type="subcellular location">
    <subcellularLocation>
        <location evidence="8">Cell membrane</location>
        <topology evidence="8">Multi-pass membrane protein</topology>
    </subcellularLocation>
    <subcellularLocation>
        <location evidence="1">Membrane</location>
        <topology evidence="1">Multi-pass membrane protein</topology>
    </subcellularLocation>
</comment>
<dbReference type="InterPro" id="IPR018047">
    <property type="entry name" value="Ammonium_transpt_CS"/>
</dbReference>
<dbReference type="GO" id="GO:0005886">
    <property type="term" value="C:plasma membrane"/>
    <property type="evidence" value="ECO:0007669"/>
    <property type="project" value="UniProtKB-SubCell"/>
</dbReference>
<keyword evidence="5 8" id="KW-1133">Transmembrane helix</keyword>
<gene>
    <name evidence="9" type="ORF">PoMZ_00341</name>
</gene>
<dbReference type="SUPFAM" id="SSF111352">
    <property type="entry name" value="Ammonium transporter"/>
    <property type="match status" value="1"/>
</dbReference>
<dbReference type="Pfam" id="PF00909">
    <property type="entry name" value="Ammonium_transp"/>
    <property type="match status" value="1"/>
</dbReference>
<dbReference type="PROSITE" id="PS01219">
    <property type="entry name" value="AMMONIUM_TRANSP"/>
    <property type="match status" value="1"/>
</dbReference>
<keyword evidence="6 8" id="KW-0472">Membrane</keyword>
<dbReference type="FunFam" id="1.10.3430.10:FF:000003">
    <property type="entry name" value="Ammonium transporter"/>
    <property type="match status" value="1"/>
</dbReference>
<accession>A0A4P7N5Z2</accession>
<dbReference type="PANTHER" id="PTHR43029">
    <property type="entry name" value="AMMONIUM TRANSPORTER MEP2"/>
    <property type="match status" value="1"/>
</dbReference>
<feature type="transmembrane region" description="Helical" evidence="8">
    <location>
        <begin position="265"/>
        <end position="286"/>
    </location>
</feature>
<evidence type="ECO:0000256" key="2">
    <source>
        <dbReference type="ARBA" id="ARBA00005887"/>
    </source>
</evidence>
<evidence type="ECO:0000256" key="3">
    <source>
        <dbReference type="ARBA" id="ARBA00022448"/>
    </source>
</evidence>
<dbReference type="InterPro" id="IPR024041">
    <property type="entry name" value="NH4_transpt_AmtB-like_dom"/>
</dbReference>
<dbReference type="NCBIfam" id="TIGR00836">
    <property type="entry name" value="amt"/>
    <property type="match status" value="1"/>
</dbReference>
<feature type="transmembrane region" description="Helical" evidence="8">
    <location>
        <begin position="293"/>
        <end position="311"/>
    </location>
</feature>
<evidence type="ECO:0000256" key="5">
    <source>
        <dbReference type="ARBA" id="ARBA00022989"/>
    </source>
</evidence>
<keyword evidence="7 8" id="KW-0924">Ammonia transport</keyword>
<dbReference type="InterPro" id="IPR029020">
    <property type="entry name" value="Ammonium/urea_transptr"/>
</dbReference>
<dbReference type="GO" id="GO:0008519">
    <property type="term" value="F:ammonium channel activity"/>
    <property type="evidence" value="ECO:0007669"/>
    <property type="project" value="InterPro"/>
</dbReference>
<proteinExistence type="inferred from homology"/>
<dbReference type="PANTHER" id="PTHR43029:SF10">
    <property type="entry name" value="AMMONIUM TRANSPORTER MEP2"/>
    <property type="match status" value="1"/>
</dbReference>
<evidence type="ECO:0000256" key="7">
    <source>
        <dbReference type="ARBA" id="ARBA00023177"/>
    </source>
</evidence>
<keyword evidence="4 8" id="KW-0812">Transmembrane</keyword>
<dbReference type="InterPro" id="IPR002229">
    <property type="entry name" value="RhesusRHD"/>
</dbReference>
<feature type="transmembrane region" description="Helical" evidence="8">
    <location>
        <begin position="198"/>
        <end position="215"/>
    </location>
</feature>
<feature type="transmembrane region" description="Helical" evidence="8">
    <location>
        <begin position="401"/>
        <end position="426"/>
    </location>
</feature>
<evidence type="ECO:0000313" key="10">
    <source>
        <dbReference type="Proteomes" id="UP000294847"/>
    </source>
</evidence>
<comment type="similarity">
    <text evidence="2 8">Belongs to the ammonia transporter channel (TC 1.A.11.2) family.</text>
</comment>
<feature type="transmembrane region" description="Helical" evidence="8">
    <location>
        <begin position="317"/>
        <end position="336"/>
    </location>
</feature>
<dbReference type="EMBL" id="CP034205">
    <property type="protein sequence ID" value="QBZ55444.1"/>
    <property type="molecule type" value="Genomic_DNA"/>
</dbReference>
<reference evidence="9 10" key="1">
    <citation type="journal article" date="2019" name="Mol. Biol. Evol.">
        <title>Blast fungal genomes show frequent chromosomal changes, gene gains and losses, and effector gene turnover.</title>
        <authorList>
            <person name="Gomez Luciano L.B."/>
            <person name="Jason Tsai I."/>
            <person name="Chuma I."/>
            <person name="Tosa Y."/>
            <person name="Chen Y.H."/>
            <person name="Li J.Y."/>
            <person name="Li M.Y."/>
            <person name="Jade Lu M.Y."/>
            <person name="Nakayashiki H."/>
            <person name="Li W.H."/>
        </authorList>
    </citation>
    <scope>NUCLEOTIDE SEQUENCE [LARGE SCALE GENOMIC DNA]</scope>
    <source>
        <strain evidence="9">MZ5-1-6</strain>
    </source>
</reference>
<dbReference type="PRINTS" id="PR00342">
    <property type="entry name" value="RHESUSRHD"/>
</dbReference>
<feature type="transmembrane region" description="Helical" evidence="8">
    <location>
        <begin position="43"/>
        <end position="64"/>
    </location>
</feature>
<keyword evidence="3 8" id="KW-0813">Transport</keyword>
<protein>
    <recommendedName>
        <fullName evidence="8">Ammonium transporter</fullName>
    </recommendedName>
</protein>
<evidence type="ECO:0000256" key="8">
    <source>
        <dbReference type="RuleBase" id="RU362002"/>
    </source>
</evidence>
<dbReference type="Gene3D" id="1.10.3430.10">
    <property type="entry name" value="Ammonium transporter AmtB like domains"/>
    <property type="match status" value="1"/>
</dbReference>
<sequence>MVKIHEIELDDFYAIKRPYNGSAETGGDALVQDLNVWYNTGDIAFVITSTALMLLMIPGIGLFYSGLARRKSALSLMFLSILALAVTTVQWFVWGYSLSFSRTANAFIGDLSNAGFQSVLARPSIGGDSIPDLLFAVYEGMLSALTVTLAVGAAAERGRVLPAIAFMFVWATLVYDPIACWTWNPAGWSFRMGGLDYAGGTPVHIASGAAALAYSMMLGPRRGHGTHELNFRPHNVAHIVIGTVFLWFGWFGFNAGSTLAANLRAVLAVVVTHLAACVGGLTWCLMDYRVERKWSAVGFCSGVVAGLVAITPGSGYVPVWAAIPFGILGASSANLATRLKFTLGIDDALDIFAVHGVAGFMGNICTALFALNQVVALDGPSAGSSRDGIAGGWLNGHWIQIAYQLAGSFAGLAYSFIVSCAILAALDRIPGCRLRATDEAEVAGMDAAEMGEFAYDYVALTRELLLVPGEENGGSDGTAVCDPFSRPSAMAARHSQWFSGRRELLQADDGGYHVKPARARLGSEGTIISRC</sequence>
<evidence type="ECO:0000313" key="9">
    <source>
        <dbReference type="EMBL" id="QBZ55444.1"/>
    </source>
</evidence>
<feature type="transmembrane region" description="Helical" evidence="8">
    <location>
        <begin position="133"/>
        <end position="153"/>
    </location>
</feature>
<dbReference type="AlphaFoldDB" id="A0A4P7N5Z2"/>
<dbReference type="Proteomes" id="UP000294847">
    <property type="component" value="Chromosome 2"/>
</dbReference>
<dbReference type="InterPro" id="IPR001905">
    <property type="entry name" value="Ammonium_transpt"/>
</dbReference>
<organism evidence="9 10">
    <name type="scientific">Pyricularia oryzae</name>
    <name type="common">Rice blast fungus</name>
    <name type="synonym">Magnaporthe oryzae</name>
    <dbReference type="NCBI Taxonomy" id="318829"/>
    <lineage>
        <taxon>Eukaryota</taxon>
        <taxon>Fungi</taxon>
        <taxon>Dikarya</taxon>
        <taxon>Ascomycota</taxon>
        <taxon>Pezizomycotina</taxon>
        <taxon>Sordariomycetes</taxon>
        <taxon>Sordariomycetidae</taxon>
        <taxon>Magnaporthales</taxon>
        <taxon>Pyriculariaceae</taxon>
        <taxon>Pyricularia</taxon>
    </lineage>
</organism>
<name>A0A4P7N5Z2_PYROR</name>
<evidence type="ECO:0000256" key="1">
    <source>
        <dbReference type="ARBA" id="ARBA00004141"/>
    </source>
</evidence>
<feature type="transmembrane region" description="Helical" evidence="8">
    <location>
        <begin position="236"/>
        <end position="253"/>
    </location>
</feature>
<feature type="transmembrane region" description="Helical" evidence="8">
    <location>
        <begin position="348"/>
        <end position="371"/>
    </location>
</feature>